<dbReference type="GO" id="GO:0016987">
    <property type="term" value="F:sigma factor activity"/>
    <property type="evidence" value="ECO:0007669"/>
    <property type="project" value="UniProtKB-KW"/>
</dbReference>
<keyword evidence="6" id="KW-0548">Nucleotidyltransferase</keyword>
<dbReference type="NCBIfam" id="TIGR02937">
    <property type="entry name" value="sigma70-ECF"/>
    <property type="match status" value="1"/>
</dbReference>
<keyword evidence="6" id="KW-0808">Transferase</keyword>
<dbReference type="InterPro" id="IPR013249">
    <property type="entry name" value="RNA_pol_sigma70_r4_t2"/>
</dbReference>
<keyword evidence="4" id="KW-0804">Transcription</keyword>
<accession>A0A969W846</accession>
<evidence type="ECO:0000256" key="1">
    <source>
        <dbReference type="ARBA" id="ARBA00010641"/>
    </source>
</evidence>
<dbReference type="Gene3D" id="1.10.10.10">
    <property type="entry name" value="Winged helix-like DNA-binding domain superfamily/Winged helix DNA-binding domain"/>
    <property type="match status" value="1"/>
</dbReference>
<dbReference type="PANTHER" id="PTHR43133:SF64">
    <property type="entry name" value="ECF SIGMA FACTOR"/>
    <property type="match status" value="1"/>
</dbReference>
<proteinExistence type="inferred from homology"/>
<reference evidence="6" key="1">
    <citation type="submission" date="2020-03" db="EMBL/GenBank/DDBJ databases">
        <title>Solimonas marina sp. nov., isolated from deep seawater of the Pacific Ocean.</title>
        <authorList>
            <person name="Liu X."/>
            <person name="Lai Q."/>
            <person name="Sun F."/>
            <person name="Gai Y."/>
            <person name="Li G."/>
            <person name="Shao Z."/>
        </authorList>
    </citation>
    <scope>NUCLEOTIDE SEQUENCE</scope>
    <source>
        <strain evidence="6">C16B3</strain>
    </source>
</reference>
<evidence type="ECO:0000256" key="4">
    <source>
        <dbReference type="ARBA" id="ARBA00023163"/>
    </source>
</evidence>
<sequence>MADAPWPAALDEFLASVEIRALRIAELSTQQRDDALDLVQDAMLRFTRRYAARPPDEWTPLFWRVLQNRIHDWRRQRIRTYRLFQRTTPADGESGRGQTAAIDQIEAPQAHGAEFFQRAEAMRHLEAALRDLPRRQREAFELRVWEGLDVAGTAKAMGCSAGSVKTHLSRALHVLRQRLQGVWP</sequence>
<evidence type="ECO:0000256" key="2">
    <source>
        <dbReference type="ARBA" id="ARBA00023015"/>
    </source>
</evidence>
<dbReference type="InterPro" id="IPR036388">
    <property type="entry name" value="WH-like_DNA-bd_sf"/>
</dbReference>
<organism evidence="6 7">
    <name type="scientific">Solimonas marina</name>
    <dbReference type="NCBI Taxonomy" id="2714601"/>
    <lineage>
        <taxon>Bacteria</taxon>
        <taxon>Pseudomonadati</taxon>
        <taxon>Pseudomonadota</taxon>
        <taxon>Gammaproteobacteria</taxon>
        <taxon>Nevskiales</taxon>
        <taxon>Nevskiaceae</taxon>
        <taxon>Solimonas</taxon>
    </lineage>
</organism>
<dbReference type="GO" id="GO:0003899">
    <property type="term" value="F:DNA-directed RNA polymerase activity"/>
    <property type="evidence" value="ECO:0007669"/>
    <property type="project" value="UniProtKB-EC"/>
</dbReference>
<dbReference type="InterPro" id="IPR014284">
    <property type="entry name" value="RNA_pol_sigma-70_dom"/>
</dbReference>
<dbReference type="SUPFAM" id="SSF88659">
    <property type="entry name" value="Sigma3 and sigma4 domains of RNA polymerase sigma factors"/>
    <property type="match status" value="1"/>
</dbReference>
<keyword evidence="7" id="KW-1185">Reference proteome</keyword>
<dbReference type="EC" id="2.7.7.6" evidence="6"/>
<protein>
    <submittedName>
        <fullName evidence="6">RNA polymerase sigma factor</fullName>
        <ecNumber evidence="6">2.7.7.6</ecNumber>
    </submittedName>
</protein>
<dbReference type="InterPro" id="IPR013325">
    <property type="entry name" value="RNA_pol_sigma_r2"/>
</dbReference>
<dbReference type="SUPFAM" id="SSF88946">
    <property type="entry name" value="Sigma2 domain of RNA polymerase sigma factors"/>
    <property type="match status" value="1"/>
</dbReference>
<dbReference type="AlphaFoldDB" id="A0A969W846"/>
<keyword evidence="3" id="KW-0731">Sigma factor</keyword>
<name>A0A969W846_9GAMM</name>
<evidence type="ECO:0000313" key="7">
    <source>
        <dbReference type="Proteomes" id="UP000653472"/>
    </source>
</evidence>
<dbReference type="InterPro" id="IPR013324">
    <property type="entry name" value="RNA_pol_sigma_r3/r4-like"/>
</dbReference>
<dbReference type="Proteomes" id="UP000653472">
    <property type="component" value="Unassembled WGS sequence"/>
</dbReference>
<dbReference type="Gene3D" id="1.10.1740.10">
    <property type="match status" value="1"/>
</dbReference>
<dbReference type="GO" id="GO:0003677">
    <property type="term" value="F:DNA binding"/>
    <property type="evidence" value="ECO:0007669"/>
    <property type="project" value="InterPro"/>
</dbReference>
<dbReference type="NCBIfam" id="NF006550">
    <property type="entry name" value="PRK09047.1"/>
    <property type="match status" value="1"/>
</dbReference>
<dbReference type="InterPro" id="IPR039425">
    <property type="entry name" value="RNA_pol_sigma-70-like"/>
</dbReference>
<evidence type="ECO:0000256" key="3">
    <source>
        <dbReference type="ARBA" id="ARBA00023082"/>
    </source>
</evidence>
<feature type="domain" description="RNA polymerase sigma factor 70 region 4 type 2" evidence="5">
    <location>
        <begin position="125"/>
        <end position="172"/>
    </location>
</feature>
<evidence type="ECO:0000259" key="5">
    <source>
        <dbReference type="Pfam" id="PF08281"/>
    </source>
</evidence>
<dbReference type="Pfam" id="PF08281">
    <property type="entry name" value="Sigma70_r4_2"/>
    <property type="match status" value="1"/>
</dbReference>
<dbReference type="PANTHER" id="PTHR43133">
    <property type="entry name" value="RNA POLYMERASE ECF-TYPE SIGMA FACTO"/>
    <property type="match status" value="1"/>
</dbReference>
<keyword evidence="2" id="KW-0805">Transcription regulation</keyword>
<dbReference type="RefSeq" id="WP_168147644.1">
    <property type="nucleotide sequence ID" value="NZ_JAAVXB010000004.1"/>
</dbReference>
<dbReference type="GO" id="GO:0006352">
    <property type="term" value="P:DNA-templated transcription initiation"/>
    <property type="evidence" value="ECO:0007669"/>
    <property type="project" value="InterPro"/>
</dbReference>
<dbReference type="CDD" id="cd06171">
    <property type="entry name" value="Sigma70_r4"/>
    <property type="match status" value="1"/>
</dbReference>
<dbReference type="EMBL" id="JAAVXB010000004">
    <property type="protein sequence ID" value="NKF22382.1"/>
    <property type="molecule type" value="Genomic_DNA"/>
</dbReference>
<comment type="caution">
    <text evidence="6">The sequence shown here is derived from an EMBL/GenBank/DDBJ whole genome shotgun (WGS) entry which is preliminary data.</text>
</comment>
<evidence type="ECO:0000313" key="6">
    <source>
        <dbReference type="EMBL" id="NKF22382.1"/>
    </source>
</evidence>
<comment type="similarity">
    <text evidence="1">Belongs to the sigma-70 factor family. ECF subfamily.</text>
</comment>
<gene>
    <name evidence="6" type="ORF">G7Y82_08625</name>
</gene>